<dbReference type="GO" id="GO:0005634">
    <property type="term" value="C:nucleus"/>
    <property type="evidence" value="ECO:0007669"/>
    <property type="project" value="TreeGrafter"/>
</dbReference>
<feature type="region of interest" description="Disordered" evidence="1">
    <location>
        <begin position="251"/>
        <end position="297"/>
    </location>
</feature>
<accession>A0A0M9VQN5</accession>
<dbReference type="PANTHER" id="PTHR47558">
    <property type="entry name" value="HISTONE DEACETYLASE HOS3"/>
    <property type="match status" value="1"/>
</dbReference>
<dbReference type="Gene3D" id="3.40.800.20">
    <property type="entry name" value="Histone deacetylase domain"/>
    <property type="match status" value="1"/>
</dbReference>
<organism evidence="3 4">
    <name type="scientific">Malassezia pachydermatis</name>
    <dbReference type="NCBI Taxonomy" id="77020"/>
    <lineage>
        <taxon>Eukaryota</taxon>
        <taxon>Fungi</taxon>
        <taxon>Dikarya</taxon>
        <taxon>Basidiomycota</taxon>
        <taxon>Ustilaginomycotina</taxon>
        <taxon>Malasseziomycetes</taxon>
        <taxon>Malasseziales</taxon>
        <taxon>Malasseziaceae</taxon>
        <taxon>Malassezia</taxon>
    </lineage>
</organism>
<evidence type="ECO:0000313" key="4">
    <source>
        <dbReference type="Proteomes" id="UP000037751"/>
    </source>
</evidence>
<gene>
    <name evidence="3" type="ORF">Malapachy_2174</name>
</gene>
<feature type="domain" description="Histone deacetylase" evidence="2">
    <location>
        <begin position="316"/>
        <end position="437"/>
    </location>
</feature>
<feature type="region of interest" description="Disordered" evidence="1">
    <location>
        <begin position="1"/>
        <end position="31"/>
    </location>
</feature>
<dbReference type="VEuPathDB" id="FungiDB:Malapachy_2174"/>
<dbReference type="Proteomes" id="UP000037751">
    <property type="component" value="Unassembled WGS sequence"/>
</dbReference>
<feature type="compositionally biased region" description="Pro residues" evidence="1">
    <location>
        <begin position="100"/>
        <end position="111"/>
    </location>
</feature>
<sequence>MVFLVKLPARKPADGRPPTTNEQESVPSGVHAVRPVTIVPATAASTTTTETPAHMMPAAEDTDGAAFQEAVPAPALSTHTSMPSTPGPAPGDETSQNLPRTPPAAEPPTPAPSKAAALDILLAPSVLRHRYVRGVDKSNIVERPERIRAVLLGIAGVQGMGEKLAATKPKSDDDVAAMLAGMSIAERESVLRVFTTTRTLRLSEPSVALADVHAHESEPATYDLTTAYAPTSAATETASAKHCERISQLAAKAPSHPPGDVPRYSSLDGALSDASSSDGEGDERMHESEIPASLPQGDLYLCGPHAEGLDEAHDGGSREAICHALGASVEAVDRVVEGAKASPALLEAPQVSAWEADVAPTTSAHATRHYPAKRAFVLSRPPGHHCSGAEPSGFCWVNNAMVATAHAYEAHGIDRVVILDIDLHHGNGTQALAWRRNAAAAQHDTAWRARVAAEARSAHRGGTAAQRQAVKAAEAARTPYEQLLYNESVAGRRAQNVFYGSVHDIESYPCENGDPDLVRNASVCLAGAHGQWIWNVHLDTHRDDADFDEVYRTKYAQLFAQARRFLRETHAVPPRTLVVISCGFDACTYEYPGMQRHGKHVPPHFYARFAQDAAALADEYAEGKLISLLEGGYSDRALTSGTLAHIGALAALPWAHTAWPRAQAPWRVENLMQLERMAKRVMAEAAAHATQTASATRPRRTTQYQPWIIRASEYFAAFQQACGIDARPLTLTPSATTTPRRAVLRGLDLDLATPSRVTAGGHALRDRSVRRRQSHAAISTEPTPARARASARSRNDGERGTSHDPAQWVPGALPVESAGPATPAAPTQRPSHDADTLATLLGQWQLNDTT</sequence>
<feature type="region of interest" description="Disordered" evidence="1">
    <location>
        <begin position="758"/>
        <end position="834"/>
    </location>
</feature>
<dbReference type="InterPro" id="IPR023696">
    <property type="entry name" value="Ureohydrolase_dom_sf"/>
</dbReference>
<evidence type="ECO:0000313" key="3">
    <source>
        <dbReference type="EMBL" id="KOS15739.1"/>
    </source>
</evidence>
<dbReference type="InterPro" id="IPR037138">
    <property type="entry name" value="His_deacetylse_dom_sf"/>
</dbReference>
<dbReference type="RefSeq" id="XP_017993371.1">
    <property type="nucleotide sequence ID" value="XM_018136666.1"/>
</dbReference>
<dbReference type="InterPro" id="IPR023801">
    <property type="entry name" value="His_deacetylse_dom"/>
</dbReference>
<evidence type="ECO:0000259" key="2">
    <source>
        <dbReference type="Pfam" id="PF00850"/>
    </source>
</evidence>
<dbReference type="OrthoDB" id="5232919at2759"/>
<dbReference type="GeneID" id="28728541"/>
<dbReference type="EMBL" id="LGAV01000002">
    <property type="protein sequence ID" value="KOS15739.1"/>
    <property type="molecule type" value="Genomic_DNA"/>
</dbReference>
<dbReference type="InterPro" id="IPR000286">
    <property type="entry name" value="HDACs"/>
</dbReference>
<feature type="compositionally biased region" description="Low complexity" evidence="1">
    <location>
        <begin position="265"/>
        <end position="278"/>
    </location>
</feature>
<name>A0A0M9VQN5_9BASI</name>
<dbReference type="PANTHER" id="PTHR47558:SF1">
    <property type="entry name" value="HISTONE DEACETYLASE HOS3"/>
    <property type="match status" value="1"/>
</dbReference>
<dbReference type="AlphaFoldDB" id="A0A0M9VQN5"/>
<dbReference type="GO" id="GO:0010468">
    <property type="term" value="P:regulation of gene expression"/>
    <property type="evidence" value="ECO:0007669"/>
    <property type="project" value="UniProtKB-ARBA"/>
</dbReference>
<dbReference type="STRING" id="77020.A0A0M9VQN5"/>
<feature type="domain" description="Histone deacetylase" evidence="2">
    <location>
        <begin position="493"/>
        <end position="648"/>
    </location>
</feature>
<reference evidence="3 4" key="1">
    <citation type="submission" date="2015-07" db="EMBL/GenBank/DDBJ databases">
        <title>Draft Genome Sequence of Malassezia furfur CBS1878 and Malassezia pachydermatis CBS1879.</title>
        <authorList>
            <person name="Triana S."/>
            <person name="Ohm R."/>
            <person name="Gonzalez A."/>
            <person name="DeCock H."/>
            <person name="Restrepo S."/>
            <person name="Celis A."/>
        </authorList>
    </citation>
    <scope>NUCLEOTIDE SEQUENCE [LARGE SCALE GENOMIC DNA]</scope>
    <source>
        <strain evidence="3 4">CBS 1879</strain>
    </source>
</reference>
<dbReference type="InterPro" id="IPR053244">
    <property type="entry name" value="HDAC_HD_type_1"/>
</dbReference>
<proteinExistence type="predicted"/>
<keyword evidence="4" id="KW-1185">Reference proteome</keyword>
<evidence type="ECO:0000256" key="1">
    <source>
        <dbReference type="SAM" id="MobiDB-lite"/>
    </source>
</evidence>
<dbReference type="SUPFAM" id="SSF52768">
    <property type="entry name" value="Arginase/deacetylase"/>
    <property type="match status" value="1"/>
</dbReference>
<feature type="region of interest" description="Disordered" evidence="1">
    <location>
        <begin position="76"/>
        <end position="112"/>
    </location>
</feature>
<dbReference type="Pfam" id="PF00850">
    <property type="entry name" value="Hist_deacetyl"/>
    <property type="match status" value="2"/>
</dbReference>
<feature type="compositionally biased region" description="Basic and acidic residues" evidence="1">
    <location>
        <begin position="793"/>
        <end position="802"/>
    </location>
</feature>
<dbReference type="GO" id="GO:0004407">
    <property type="term" value="F:histone deacetylase activity"/>
    <property type="evidence" value="ECO:0007669"/>
    <property type="project" value="TreeGrafter"/>
</dbReference>
<protein>
    <recommendedName>
        <fullName evidence="2">Histone deacetylase domain-containing protein</fullName>
    </recommendedName>
</protein>
<comment type="caution">
    <text evidence="3">The sequence shown here is derived from an EMBL/GenBank/DDBJ whole genome shotgun (WGS) entry which is preliminary data.</text>
</comment>
<dbReference type="PRINTS" id="PR01270">
    <property type="entry name" value="HDASUPER"/>
</dbReference>